<evidence type="ECO:0000256" key="4">
    <source>
        <dbReference type="ARBA" id="ARBA00012094"/>
    </source>
</evidence>
<gene>
    <name evidence="16" type="primary">fahA</name>
    <name evidence="16" type="ORF">GCM10011494_19840</name>
</gene>
<keyword evidence="6" id="KW-0378">Hydrolase</keyword>
<dbReference type="EMBL" id="BMHK01000011">
    <property type="protein sequence ID" value="GGC01309.1"/>
    <property type="molecule type" value="Genomic_DNA"/>
</dbReference>
<dbReference type="PANTHER" id="PTHR43069">
    <property type="entry name" value="FUMARYLACETOACETASE"/>
    <property type="match status" value="1"/>
</dbReference>
<evidence type="ECO:0000256" key="8">
    <source>
        <dbReference type="ARBA" id="ARBA00022842"/>
    </source>
</evidence>
<evidence type="ECO:0000256" key="2">
    <source>
        <dbReference type="ARBA" id="ARBA00001946"/>
    </source>
</evidence>
<dbReference type="InterPro" id="IPR015377">
    <property type="entry name" value="Fumarylacetoacetase_N"/>
</dbReference>
<feature type="binding site" evidence="13">
    <location>
        <position position="205"/>
    </location>
    <ligand>
        <name>Ca(2+)</name>
        <dbReference type="ChEBI" id="CHEBI:29108"/>
    </ligand>
</feature>
<comment type="cofactor">
    <cofactor evidence="2 13">
        <name>Mg(2+)</name>
        <dbReference type="ChEBI" id="CHEBI:18420"/>
    </cofactor>
</comment>
<feature type="binding site" evidence="13">
    <location>
        <position position="131"/>
    </location>
    <ligand>
        <name>Ca(2+)</name>
        <dbReference type="ChEBI" id="CHEBI:29108"/>
    </ligand>
</feature>
<feature type="binding site" evidence="12">
    <location>
        <position position="133"/>
    </location>
    <ligand>
        <name>substrate</name>
    </ligand>
</feature>
<dbReference type="Pfam" id="PF01557">
    <property type="entry name" value="FAA_hydrolase"/>
    <property type="match status" value="1"/>
</dbReference>
<dbReference type="GO" id="GO:1902000">
    <property type="term" value="P:homogentisate catabolic process"/>
    <property type="evidence" value="ECO:0007669"/>
    <property type="project" value="TreeGrafter"/>
</dbReference>
<dbReference type="Gene3D" id="2.30.30.230">
    <property type="entry name" value="Fumarylacetoacetase, N-terminal domain"/>
    <property type="match status" value="1"/>
</dbReference>
<dbReference type="PANTHER" id="PTHR43069:SF2">
    <property type="entry name" value="FUMARYLACETOACETASE"/>
    <property type="match status" value="1"/>
</dbReference>
<dbReference type="InterPro" id="IPR005959">
    <property type="entry name" value="Fumarylacetoacetase"/>
</dbReference>
<dbReference type="AlphaFoldDB" id="A0A916TT25"/>
<dbReference type="InterPro" id="IPR036462">
    <property type="entry name" value="Fumarylacetoacetase_N_sf"/>
</dbReference>
<keyword evidence="5 13" id="KW-0479">Metal-binding</keyword>
<protein>
    <recommendedName>
        <fullName evidence="4">fumarylacetoacetase</fullName>
        <ecNumber evidence="4">3.7.1.2</ecNumber>
    </recommendedName>
</protein>
<dbReference type="RefSeq" id="WP_188771022.1">
    <property type="nucleotide sequence ID" value="NZ_BMHK01000011.1"/>
</dbReference>
<keyword evidence="7 13" id="KW-0106">Calcium</keyword>
<evidence type="ECO:0000313" key="17">
    <source>
        <dbReference type="Proteomes" id="UP000608154"/>
    </source>
</evidence>
<feature type="domain" description="Fumarylacetoacetase N-terminal" evidence="15">
    <location>
        <begin position="26"/>
        <end position="123"/>
    </location>
</feature>
<evidence type="ECO:0000256" key="6">
    <source>
        <dbReference type="ARBA" id="ARBA00022801"/>
    </source>
</evidence>
<reference evidence="16" key="1">
    <citation type="journal article" date="2014" name="Int. J. Syst. Evol. Microbiol.">
        <title>Complete genome sequence of Corynebacterium casei LMG S-19264T (=DSM 44701T), isolated from a smear-ripened cheese.</title>
        <authorList>
            <consortium name="US DOE Joint Genome Institute (JGI-PGF)"/>
            <person name="Walter F."/>
            <person name="Albersmeier A."/>
            <person name="Kalinowski J."/>
            <person name="Ruckert C."/>
        </authorList>
    </citation>
    <scope>NUCLEOTIDE SEQUENCE</scope>
    <source>
        <strain evidence="16">CGMCC 1.15095</strain>
    </source>
</reference>
<dbReference type="GO" id="GO:0046872">
    <property type="term" value="F:metal ion binding"/>
    <property type="evidence" value="ECO:0007669"/>
    <property type="project" value="UniProtKB-KW"/>
</dbReference>
<comment type="pathway">
    <text evidence="3">Amino-acid degradation; L-phenylalanine degradation; acetoacetate and fumarate from L-phenylalanine: step 6/6.</text>
</comment>
<reference evidence="16" key="2">
    <citation type="submission" date="2020-09" db="EMBL/GenBank/DDBJ databases">
        <authorList>
            <person name="Sun Q."/>
            <person name="Zhou Y."/>
        </authorList>
    </citation>
    <scope>NUCLEOTIDE SEQUENCE</scope>
    <source>
        <strain evidence="16">CGMCC 1.15095</strain>
    </source>
</reference>
<feature type="binding site" evidence="12">
    <location>
        <position position="244"/>
    </location>
    <ligand>
        <name>substrate</name>
    </ligand>
</feature>
<evidence type="ECO:0000256" key="9">
    <source>
        <dbReference type="ARBA" id="ARBA00022878"/>
    </source>
</evidence>
<dbReference type="NCBIfam" id="TIGR01266">
    <property type="entry name" value="fum_ac_acetase"/>
    <property type="match status" value="1"/>
</dbReference>
<keyword evidence="17" id="KW-1185">Reference proteome</keyword>
<evidence type="ECO:0000256" key="13">
    <source>
        <dbReference type="PIRSR" id="PIRSR605959-3"/>
    </source>
</evidence>
<dbReference type="SUPFAM" id="SSF63433">
    <property type="entry name" value="Fumarylacetoacetate hydrolase, FAH, N-terminal domain"/>
    <property type="match status" value="1"/>
</dbReference>
<organism evidence="16 17">
    <name type="scientific">Novosphingobium endophyticum</name>
    <dbReference type="NCBI Taxonomy" id="1955250"/>
    <lineage>
        <taxon>Bacteria</taxon>
        <taxon>Pseudomonadati</taxon>
        <taxon>Pseudomonadota</taxon>
        <taxon>Alphaproteobacteria</taxon>
        <taxon>Sphingomonadales</taxon>
        <taxon>Sphingomonadaceae</taxon>
        <taxon>Novosphingobium</taxon>
    </lineage>
</organism>
<comment type="cofactor">
    <cofactor evidence="1 13">
        <name>Ca(2+)</name>
        <dbReference type="ChEBI" id="CHEBI:29108"/>
    </cofactor>
</comment>
<evidence type="ECO:0000313" key="16">
    <source>
        <dbReference type="EMBL" id="GGC01309.1"/>
    </source>
</evidence>
<dbReference type="Pfam" id="PF09298">
    <property type="entry name" value="FAA_hydrolase_N"/>
    <property type="match status" value="1"/>
</dbReference>
<feature type="domain" description="Fumarylacetoacetase-like C-terminal" evidence="14">
    <location>
        <begin position="130"/>
        <end position="427"/>
    </location>
</feature>
<evidence type="ECO:0000259" key="15">
    <source>
        <dbReference type="Pfam" id="PF09298"/>
    </source>
</evidence>
<proteinExistence type="predicted"/>
<evidence type="ECO:0000256" key="11">
    <source>
        <dbReference type="PIRSR" id="PIRSR605959-1"/>
    </source>
</evidence>
<evidence type="ECO:0000256" key="10">
    <source>
        <dbReference type="ARBA" id="ARBA00023232"/>
    </source>
</evidence>
<feature type="active site" description="Proton acceptor" evidence="11">
    <location>
        <position position="138"/>
    </location>
</feature>
<feature type="binding site" evidence="12">
    <location>
        <position position="248"/>
    </location>
    <ligand>
        <name>substrate</name>
    </ligand>
</feature>
<keyword evidence="9" id="KW-0828">Tyrosine catabolism</keyword>
<comment type="caution">
    <text evidence="16">The sequence shown here is derived from an EMBL/GenBank/DDBJ whole genome shotgun (WGS) entry which is preliminary data.</text>
</comment>
<evidence type="ECO:0000256" key="3">
    <source>
        <dbReference type="ARBA" id="ARBA00004782"/>
    </source>
</evidence>
<evidence type="ECO:0000256" key="12">
    <source>
        <dbReference type="PIRSR" id="PIRSR605959-2"/>
    </source>
</evidence>
<dbReference type="EC" id="3.7.1.2" evidence="4"/>
<keyword evidence="10" id="KW-0585">Phenylalanine catabolism</keyword>
<evidence type="ECO:0000256" key="7">
    <source>
        <dbReference type="ARBA" id="ARBA00022837"/>
    </source>
</evidence>
<dbReference type="Gene3D" id="3.90.850.10">
    <property type="entry name" value="Fumarylacetoacetase-like, C-terminal domain"/>
    <property type="match status" value="1"/>
</dbReference>
<feature type="binding site" evidence="13">
    <location>
        <position position="237"/>
    </location>
    <ligand>
        <name>Mg(2+)</name>
        <dbReference type="ChEBI" id="CHEBI:18420"/>
    </ligand>
</feature>
<feature type="binding site" evidence="13">
    <location>
        <position position="237"/>
    </location>
    <ligand>
        <name>Ca(2+)</name>
        <dbReference type="ChEBI" id="CHEBI:29108"/>
    </ligand>
</feature>
<evidence type="ECO:0000256" key="1">
    <source>
        <dbReference type="ARBA" id="ARBA00001913"/>
    </source>
</evidence>
<dbReference type="GO" id="GO:0004334">
    <property type="term" value="F:fumarylacetoacetase activity"/>
    <property type="evidence" value="ECO:0007669"/>
    <property type="project" value="UniProtKB-EC"/>
</dbReference>
<keyword evidence="8 13" id="KW-0460">Magnesium</keyword>
<sequence>MIDHTHDPAASSWVEGADTHADFPVQNLPLGVFSTAGTAPRTGIAIGDHVLDPSAVAPLLRGKGDAALAAIDGARTLNPLFALEPAARRELRHAVFALLTDKDHVAQCQAALIPAAQCTMHLPLAVRDYTDFYAGIHHARNVGSLLRPDNPLLPNYRYIPVGYHGRASSIRVSGGEVRRPSGQLRAPDSGVPAVGQSRRLDYEVEIGFWIGGQSELGDPVPIGRAASRIAGLCLLNDWSARDIQAWEYQPLGPFLAKNFGTTVSPWVITAEALAPFRVAQPHRPDGDPSPLPYLNDEGDQQAGALALRIDVSLRTRKMRDAGIEPVRLGRTEATNLYWTPAQLVAHHTVNGCDLAAGDLLGSGTISGAEDDAYGSLMEMSRGGTRSITLPGGETRTFLEDGDEVVLTGTANSNGFRSIGLGECRATIAPAR</sequence>
<feature type="binding site" evidence="13">
    <location>
        <position position="261"/>
    </location>
    <ligand>
        <name>Mg(2+)</name>
        <dbReference type="ChEBI" id="CHEBI:18420"/>
    </ligand>
</feature>
<dbReference type="SUPFAM" id="SSF56529">
    <property type="entry name" value="FAH"/>
    <property type="match status" value="1"/>
</dbReference>
<accession>A0A916TT25</accession>
<dbReference type="InterPro" id="IPR036663">
    <property type="entry name" value="Fumarylacetoacetase_C_sf"/>
</dbReference>
<feature type="binding site" evidence="13">
    <location>
        <position position="257"/>
    </location>
    <ligand>
        <name>Mg(2+)</name>
        <dbReference type="ChEBI" id="CHEBI:18420"/>
    </ligand>
</feature>
<feature type="binding site" evidence="12">
    <location>
        <position position="364"/>
    </location>
    <ligand>
        <name>substrate</name>
    </ligand>
</feature>
<name>A0A916TT25_9SPHN</name>
<dbReference type="GO" id="GO:0006572">
    <property type="term" value="P:L-tyrosine catabolic process"/>
    <property type="evidence" value="ECO:0007669"/>
    <property type="project" value="UniProtKB-KW"/>
</dbReference>
<dbReference type="Proteomes" id="UP000608154">
    <property type="component" value="Unassembled WGS sequence"/>
</dbReference>
<evidence type="ECO:0000259" key="14">
    <source>
        <dbReference type="Pfam" id="PF01557"/>
    </source>
</evidence>
<dbReference type="GO" id="GO:0006559">
    <property type="term" value="P:L-phenylalanine catabolic process"/>
    <property type="evidence" value="ECO:0007669"/>
    <property type="project" value="UniProtKB-KW"/>
</dbReference>
<dbReference type="InterPro" id="IPR011234">
    <property type="entry name" value="Fumarylacetoacetase-like_C"/>
</dbReference>
<feature type="binding site" evidence="13">
    <location>
        <position position="203"/>
    </location>
    <ligand>
        <name>Ca(2+)</name>
        <dbReference type="ChEBI" id="CHEBI:29108"/>
    </ligand>
</feature>
<evidence type="ECO:0000256" key="5">
    <source>
        <dbReference type="ARBA" id="ARBA00022723"/>
    </source>
</evidence>
<feature type="binding site" evidence="12">
    <location>
        <position position="147"/>
    </location>
    <ligand>
        <name>substrate</name>
    </ligand>
</feature>